<comment type="catalytic activity">
    <reaction evidence="1">
        <text>ATP + protein L-histidine = ADP + protein N-phospho-L-histidine.</text>
        <dbReference type="EC" id="2.7.13.3"/>
    </reaction>
</comment>
<dbReference type="CDD" id="cd02440">
    <property type="entry name" value="AdoMet_MTases"/>
    <property type="match status" value="1"/>
</dbReference>
<dbReference type="EMBL" id="CAKXZS010000004">
    <property type="protein sequence ID" value="CAH2395315.1"/>
    <property type="molecule type" value="Genomic_DNA"/>
</dbReference>
<evidence type="ECO:0000313" key="17">
    <source>
        <dbReference type="Proteomes" id="UP001152604"/>
    </source>
</evidence>
<protein>
    <recommendedName>
        <fullName evidence="3">Blue-light-activated histidine kinase</fullName>
        <ecNumber evidence="2">2.7.13.3</ecNumber>
    </recommendedName>
</protein>
<keyword evidence="8" id="KW-0547">Nucleotide-binding</keyword>
<dbReference type="InterPro" id="IPR022642">
    <property type="entry name" value="CheR_C"/>
</dbReference>
<proteinExistence type="predicted"/>
<dbReference type="Pfam" id="PF01739">
    <property type="entry name" value="CheR"/>
    <property type="match status" value="1"/>
</dbReference>
<evidence type="ECO:0000259" key="15">
    <source>
        <dbReference type="PROSITE" id="PS50123"/>
    </source>
</evidence>
<evidence type="ECO:0000256" key="2">
    <source>
        <dbReference type="ARBA" id="ARBA00012438"/>
    </source>
</evidence>
<dbReference type="InterPro" id="IPR000780">
    <property type="entry name" value="CheR_MeTrfase"/>
</dbReference>
<dbReference type="Pfam" id="PF01339">
    <property type="entry name" value="CheB_methylest"/>
    <property type="match status" value="1"/>
</dbReference>
<dbReference type="Proteomes" id="UP001152604">
    <property type="component" value="Unassembled WGS sequence"/>
</dbReference>
<keyword evidence="9 16" id="KW-0418">Kinase</keyword>
<dbReference type="Pfam" id="PF03705">
    <property type="entry name" value="CheR_N"/>
    <property type="match status" value="1"/>
</dbReference>
<evidence type="ECO:0000259" key="13">
    <source>
        <dbReference type="PROSITE" id="PS50113"/>
    </source>
</evidence>
<keyword evidence="5" id="KW-0285">Flavoprotein</keyword>
<organism evidence="16 17">
    <name type="scientific">Mesorhizobium ventifaucium</name>
    <dbReference type="NCBI Taxonomy" id="666020"/>
    <lineage>
        <taxon>Bacteria</taxon>
        <taxon>Pseudomonadati</taxon>
        <taxon>Pseudomonadota</taxon>
        <taxon>Alphaproteobacteria</taxon>
        <taxon>Hyphomicrobiales</taxon>
        <taxon>Phyllobacteriaceae</taxon>
        <taxon>Mesorhizobium</taxon>
    </lineage>
</organism>
<feature type="active site" evidence="11">
    <location>
        <position position="63"/>
    </location>
</feature>
<dbReference type="PROSITE" id="PS50123">
    <property type="entry name" value="CHER"/>
    <property type="match status" value="1"/>
</dbReference>
<dbReference type="InterPro" id="IPR000700">
    <property type="entry name" value="PAS-assoc_C"/>
</dbReference>
<dbReference type="Gene3D" id="3.40.50.180">
    <property type="entry name" value="Methylesterase CheB, C-terminal domain"/>
    <property type="match status" value="1"/>
</dbReference>
<keyword evidence="10" id="KW-0067">ATP-binding</keyword>
<evidence type="ECO:0000256" key="4">
    <source>
        <dbReference type="ARBA" id="ARBA00022553"/>
    </source>
</evidence>
<dbReference type="SMART" id="SM00091">
    <property type="entry name" value="PAS"/>
    <property type="match status" value="2"/>
</dbReference>
<keyword evidence="6" id="KW-0288">FMN</keyword>
<dbReference type="PROSITE" id="PS50122">
    <property type="entry name" value="CHEB"/>
    <property type="match status" value="1"/>
</dbReference>
<dbReference type="Pfam" id="PF07536">
    <property type="entry name" value="HWE_HK"/>
    <property type="match status" value="1"/>
</dbReference>
<evidence type="ECO:0000256" key="1">
    <source>
        <dbReference type="ARBA" id="ARBA00000085"/>
    </source>
</evidence>
<evidence type="ECO:0000256" key="10">
    <source>
        <dbReference type="ARBA" id="ARBA00022840"/>
    </source>
</evidence>
<dbReference type="SUPFAM" id="SSF53335">
    <property type="entry name" value="S-adenosyl-L-methionine-dependent methyltransferases"/>
    <property type="match status" value="1"/>
</dbReference>
<dbReference type="InterPro" id="IPR035909">
    <property type="entry name" value="CheB_C"/>
</dbReference>
<dbReference type="PROSITE" id="PS50113">
    <property type="entry name" value="PAC"/>
    <property type="match status" value="1"/>
</dbReference>
<keyword evidence="4" id="KW-0597">Phosphoprotein</keyword>
<feature type="compositionally biased region" description="Basic and acidic residues" evidence="12">
    <location>
        <begin position="654"/>
        <end position="671"/>
    </location>
</feature>
<dbReference type="InterPro" id="IPR000673">
    <property type="entry name" value="Sig_transdc_resp-reg_Me-estase"/>
</dbReference>
<dbReference type="SUPFAM" id="SSF47757">
    <property type="entry name" value="Chemotaxis receptor methyltransferase CheR, N-terminal domain"/>
    <property type="match status" value="1"/>
</dbReference>
<feature type="domain" description="CheR-type methyltransferase" evidence="15">
    <location>
        <begin position="242"/>
        <end position="494"/>
    </location>
</feature>
<dbReference type="CDD" id="cd16434">
    <property type="entry name" value="CheB-CheR_fusion"/>
    <property type="match status" value="1"/>
</dbReference>
<dbReference type="InterPro" id="IPR022641">
    <property type="entry name" value="CheR_N"/>
</dbReference>
<keyword evidence="7" id="KW-0808">Transferase</keyword>
<evidence type="ECO:0000259" key="14">
    <source>
        <dbReference type="PROSITE" id="PS50122"/>
    </source>
</evidence>
<dbReference type="Gene3D" id="3.30.450.20">
    <property type="entry name" value="PAS domain"/>
    <property type="match status" value="1"/>
</dbReference>
<evidence type="ECO:0000256" key="9">
    <source>
        <dbReference type="ARBA" id="ARBA00022777"/>
    </source>
</evidence>
<dbReference type="InterPro" id="IPR050903">
    <property type="entry name" value="Bact_Chemotaxis_MeTrfase"/>
</dbReference>
<dbReference type="InterPro" id="IPR036890">
    <property type="entry name" value="HATPase_C_sf"/>
</dbReference>
<evidence type="ECO:0000256" key="6">
    <source>
        <dbReference type="ARBA" id="ARBA00022643"/>
    </source>
</evidence>
<dbReference type="Pfam" id="PF13596">
    <property type="entry name" value="PAS_10"/>
    <property type="match status" value="1"/>
</dbReference>
<name>A0ABN8JB67_9HYPH</name>
<dbReference type="SUPFAM" id="SSF52738">
    <property type="entry name" value="Methylesterase CheB, C-terminal domain"/>
    <property type="match status" value="1"/>
</dbReference>
<feature type="domain" description="CheB-type methylesterase" evidence="14">
    <location>
        <begin position="24"/>
        <end position="208"/>
    </location>
</feature>
<evidence type="ECO:0000256" key="8">
    <source>
        <dbReference type="ARBA" id="ARBA00022741"/>
    </source>
</evidence>
<keyword evidence="17" id="KW-1185">Reference proteome</keyword>
<dbReference type="InterPro" id="IPR011102">
    <property type="entry name" value="Sig_transdc_His_kinase_HWE"/>
</dbReference>
<reference evidence="16" key="1">
    <citation type="submission" date="2022-03" db="EMBL/GenBank/DDBJ databases">
        <authorList>
            <person name="Brunel B."/>
        </authorList>
    </citation>
    <scope>NUCLEOTIDE SEQUENCE</scope>
    <source>
        <strain evidence="16">STM4922sample</strain>
    </source>
</reference>
<feature type="region of interest" description="Disordered" evidence="12">
    <location>
        <begin position="650"/>
        <end position="671"/>
    </location>
</feature>
<dbReference type="EC" id="2.7.13.3" evidence="2"/>
<feature type="active site" evidence="11">
    <location>
        <position position="36"/>
    </location>
</feature>
<dbReference type="GO" id="GO:0016301">
    <property type="term" value="F:kinase activity"/>
    <property type="evidence" value="ECO:0007669"/>
    <property type="project" value="UniProtKB-KW"/>
</dbReference>
<gene>
    <name evidence="16" type="ORF">MES4922_120088</name>
</gene>
<dbReference type="PANTHER" id="PTHR24422:SF27">
    <property type="entry name" value="PROTEIN-GLUTAMATE O-METHYLTRANSFERASE"/>
    <property type="match status" value="1"/>
</dbReference>
<keyword evidence="11" id="KW-0378">Hydrolase</keyword>
<dbReference type="InterPro" id="IPR035965">
    <property type="entry name" value="PAS-like_dom_sf"/>
</dbReference>
<dbReference type="Gene3D" id="3.40.50.150">
    <property type="entry name" value="Vaccinia Virus protein VP39"/>
    <property type="match status" value="1"/>
</dbReference>
<evidence type="ECO:0000256" key="7">
    <source>
        <dbReference type="ARBA" id="ARBA00022679"/>
    </source>
</evidence>
<dbReference type="InterPro" id="IPR029063">
    <property type="entry name" value="SAM-dependent_MTases_sf"/>
</dbReference>
<dbReference type="SMART" id="SM00138">
    <property type="entry name" value="MeTrc"/>
    <property type="match status" value="1"/>
</dbReference>
<dbReference type="PANTHER" id="PTHR24422">
    <property type="entry name" value="CHEMOTAXIS PROTEIN METHYLTRANSFERASE"/>
    <property type="match status" value="1"/>
</dbReference>
<dbReference type="Gene3D" id="3.30.565.10">
    <property type="entry name" value="Histidine kinase-like ATPase, C-terminal domain"/>
    <property type="match status" value="1"/>
</dbReference>
<dbReference type="SUPFAM" id="SSF55785">
    <property type="entry name" value="PYP-like sensor domain (PAS domain)"/>
    <property type="match status" value="1"/>
</dbReference>
<dbReference type="SMART" id="SM00911">
    <property type="entry name" value="HWE_HK"/>
    <property type="match status" value="1"/>
</dbReference>
<comment type="caution">
    <text evidence="16">The sequence shown here is derived from an EMBL/GenBank/DDBJ whole genome shotgun (WGS) entry which is preliminary data.</text>
</comment>
<feature type="active site" evidence="11">
    <location>
        <position position="155"/>
    </location>
</feature>
<dbReference type="SUPFAM" id="SSF55874">
    <property type="entry name" value="ATPase domain of HSP90 chaperone/DNA topoisomerase II/histidine kinase"/>
    <property type="match status" value="1"/>
</dbReference>
<sequence>MLGVAFSPVVGFGSITQGFAVTSQMKRFPIVGVGASAGGIPAMEGLFKGITGRPGMAFVIVTHLSPGRESLLHEVVGRYTQLPVVVVEDGTTVLSDHVYVMPQNVVLTIEGGVLHLRQSNVLSRERKPIDIFFSALAEDQGEYAVGIILSGGDSDGTLGAKAIKERGGLTVAQAPDGYGPRNPDMPKSAISSGLIDIAAPAQDIGAKLEGFARSFDMLNGVAGDGEHETAELGRLRDEIYGILQGQSGHDFSGYKTKTFLRRIKRRMQIAQLHSIAAYVEWLKKDPREVMDLFRDLLINVTNFFRDPDAFKLLEDKIIPQLFQGKTASDAVRIWVPGCATGEEVFSIGMLLREHMEMLSVVPRVQIFATDIDDPALAVARAARYPAALLQGVSPERKQRFFSSDGESYVLANEVRELCVFSPHSVVRDPPFSRMDMVSCRNLLIYFGSNIQNRVIPIFHYALKPGGYLFLGTSESVGKHDDLFATVDKKQRIFQAREHASPHIRLPMLIGDGHSGAFLPEGTGPKKATASYPLRQAVEAQVLERFAPPHVVVNGDGDVVYYSARTGRYLEAPQGIPSRQVLTLARSGLRLDLRAGLREATTTRRSIVRENVVVDEDDEQAQSIKLIVEPLAERGKGEQLYLVLFEPSGPVQPRSDVRGENRDGEGAADLERELRETRERLQSTIEEYETALEELKSSNEELVSVNEEAQSTNEELEASKEEMQSLNEELNTINSELTSKIEELDRANSDLRNLFESTQIATIFLDRNLVVRTFTPAASSFFSLRPSDVGRPLTELSSQLDYPELKQHIDAVFETGETLNHHLARDDRGRFYMVRINPYRDKDSRIQGVVVTLVDVTTLAETEQQNRVLISELNHRVKNMLAVVASIANRTRESSESKEEFAEALIGRLHAMSRAYGLLSKERWKEASINELLHQELEPFNIDRFELDGAEVKLSPQQGLSLSMAIHELATNAAKYGALSKPEGRVALKWSGEGNVFTLAWRERHGPPVRKPQVSGFGLSLLQGEIGYRLGGNVETTFNRDGLEVQITFPMMRKETP</sequence>
<feature type="domain" description="PAC" evidence="13">
    <location>
        <begin position="816"/>
        <end position="867"/>
    </location>
</feature>
<evidence type="ECO:0000313" key="16">
    <source>
        <dbReference type="EMBL" id="CAH2395315.1"/>
    </source>
</evidence>
<dbReference type="PRINTS" id="PR00996">
    <property type="entry name" value="CHERMTFRASE"/>
</dbReference>
<evidence type="ECO:0000256" key="3">
    <source>
        <dbReference type="ARBA" id="ARBA00021740"/>
    </source>
</evidence>
<accession>A0ABN8JB67</accession>
<keyword evidence="11" id="KW-0145">Chemotaxis</keyword>
<evidence type="ECO:0000256" key="5">
    <source>
        <dbReference type="ARBA" id="ARBA00022630"/>
    </source>
</evidence>
<dbReference type="NCBIfam" id="TIGR00229">
    <property type="entry name" value="sensory_box"/>
    <property type="match status" value="1"/>
</dbReference>
<evidence type="ECO:0000256" key="11">
    <source>
        <dbReference type="PROSITE-ProRule" id="PRU00050"/>
    </source>
</evidence>
<evidence type="ECO:0000256" key="12">
    <source>
        <dbReference type="SAM" id="MobiDB-lite"/>
    </source>
</evidence>
<dbReference type="InterPro" id="IPR000014">
    <property type="entry name" value="PAS"/>
</dbReference>